<accession>A0A6I2UGV5</accession>
<dbReference type="RefSeq" id="WP_154406583.1">
    <property type="nucleotide sequence ID" value="NZ_JAQXJM010000112.1"/>
</dbReference>
<dbReference type="InterPro" id="IPR011922">
    <property type="entry name" value="Cell_div_FtsL"/>
</dbReference>
<keyword evidence="10" id="KW-1185">Reference proteome</keyword>
<name>A0A6I2UGV5_9FIRM</name>
<gene>
    <name evidence="9" type="ORF">FYJ84_05405</name>
</gene>
<evidence type="ECO:0000256" key="6">
    <source>
        <dbReference type="ARBA" id="ARBA00023136"/>
    </source>
</evidence>
<organism evidence="9 10">
    <name type="scientific">Anaerovibrio slackiae</name>
    <dbReference type="NCBI Taxonomy" id="2652309"/>
    <lineage>
        <taxon>Bacteria</taxon>
        <taxon>Bacillati</taxon>
        <taxon>Bacillota</taxon>
        <taxon>Negativicutes</taxon>
        <taxon>Selenomonadales</taxon>
        <taxon>Selenomonadaceae</taxon>
        <taxon>Anaerovibrio</taxon>
    </lineage>
</organism>
<keyword evidence="4 8" id="KW-0812">Transmembrane</keyword>
<dbReference type="Pfam" id="PF04999">
    <property type="entry name" value="FtsL"/>
    <property type="match status" value="1"/>
</dbReference>
<keyword evidence="2" id="KW-1003">Cell membrane</keyword>
<evidence type="ECO:0000256" key="1">
    <source>
        <dbReference type="ARBA" id="ARBA00004401"/>
    </source>
</evidence>
<evidence type="ECO:0000256" key="4">
    <source>
        <dbReference type="ARBA" id="ARBA00022692"/>
    </source>
</evidence>
<evidence type="ECO:0000313" key="10">
    <source>
        <dbReference type="Proteomes" id="UP000433181"/>
    </source>
</evidence>
<comment type="caution">
    <text evidence="9">The sequence shown here is derived from an EMBL/GenBank/DDBJ whole genome shotgun (WGS) entry which is preliminary data.</text>
</comment>
<evidence type="ECO:0000256" key="8">
    <source>
        <dbReference type="SAM" id="Phobius"/>
    </source>
</evidence>
<dbReference type="GO" id="GO:0005886">
    <property type="term" value="C:plasma membrane"/>
    <property type="evidence" value="ECO:0007669"/>
    <property type="project" value="UniProtKB-SubCell"/>
</dbReference>
<feature type="transmembrane region" description="Helical" evidence="8">
    <location>
        <begin position="45"/>
        <end position="65"/>
    </location>
</feature>
<dbReference type="GO" id="GO:0051301">
    <property type="term" value="P:cell division"/>
    <property type="evidence" value="ECO:0007669"/>
    <property type="project" value="UniProtKB-KW"/>
</dbReference>
<evidence type="ECO:0000313" key="9">
    <source>
        <dbReference type="EMBL" id="MSU08421.1"/>
    </source>
</evidence>
<keyword evidence="5 8" id="KW-1133">Transmembrane helix</keyword>
<sequence>MLARQLEEEEYYEELPRQQVTAHRQHRQYEQNRLIRRRIVKRNNLRSRMAILLIVVSVLAVFITARSSVIAGRGFEIVQMRTEAAKLEAENARLRIANAQLKNPTRVKEIAEQKLGMGVSEQVYFAEGK</sequence>
<keyword evidence="3 9" id="KW-0132">Cell division</keyword>
<evidence type="ECO:0000256" key="5">
    <source>
        <dbReference type="ARBA" id="ARBA00022989"/>
    </source>
</evidence>
<keyword evidence="7" id="KW-0131">Cell cycle</keyword>
<dbReference type="GeneID" id="96778346"/>
<reference evidence="9 10" key="1">
    <citation type="submission" date="2019-08" db="EMBL/GenBank/DDBJ databases">
        <title>In-depth cultivation of the pig gut microbiome towards novel bacterial diversity and tailored functional studies.</title>
        <authorList>
            <person name="Wylensek D."/>
            <person name="Hitch T.C.A."/>
            <person name="Clavel T."/>
        </authorList>
    </citation>
    <scope>NUCLEOTIDE SEQUENCE [LARGE SCALE GENOMIC DNA]</scope>
    <source>
        <strain evidence="9 10">WCA-693-APC-5D-A</strain>
    </source>
</reference>
<proteinExistence type="predicted"/>
<comment type="subcellular location">
    <subcellularLocation>
        <location evidence="1">Cell membrane</location>
        <topology evidence="1">Single-pass type II membrane protein</topology>
    </subcellularLocation>
</comment>
<protein>
    <submittedName>
        <fullName evidence="9">Cell division protein FtsL</fullName>
    </submittedName>
</protein>
<evidence type="ECO:0000256" key="2">
    <source>
        <dbReference type="ARBA" id="ARBA00022475"/>
    </source>
</evidence>
<keyword evidence="6 8" id="KW-0472">Membrane</keyword>
<dbReference type="AlphaFoldDB" id="A0A6I2UGV5"/>
<dbReference type="EMBL" id="VUNR01000007">
    <property type="protein sequence ID" value="MSU08421.1"/>
    <property type="molecule type" value="Genomic_DNA"/>
</dbReference>
<evidence type="ECO:0000256" key="7">
    <source>
        <dbReference type="ARBA" id="ARBA00023306"/>
    </source>
</evidence>
<dbReference type="Proteomes" id="UP000433181">
    <property type="component" value="Unassembled WGS sequence"/>
</dbReference>
<evidence type="ECO:0000256" key="3">
    <source>
        <dbReference type="ARBA" id="ARBA00022618"/>
    </source>
</evidence>